<gene>
    <name evidence="2" type="ORF">sm9_2112</name>
</gene>
<evidence type="ECO:0000259" key="1">
    <source>
        <dbReference type="SMART" id="SM00849"/>
    </source>
</evidence>
<dbReference type="Proteomes" id="UP000067738">
    <property type="component" value="Chromosome"/>
</dbReference>
<dbReference type="PATRIC" id="fig|230361.4.peg.2184"/>
<sequence length="202" mass="22324">MNSNNIVFIQGYHIDCNYYLIDDMLVDTGSGYYDDYLTSQLEKHGVKPEDISLVVNTHCHFDHMGGNHLFENAEIAIHRLDAISIKNKDDLGTSMNVFDNPGNLRVDTELEDGDEIRGFKVIHTPGHTAGGICLWDGVNLISGDTIFSHGGVGRFDIGGNYDDLKESVFKLTKLDVVNLLPGHGPIVEGNGSQHVKLSYSQF</sequence>
<dbReference type="EMBL" id="CP011266">
    <property type="protein sequence ID" value="ALT69868.1"/>
    <property type="molecule type" value="Genomic_DNA"/>
</dbReference>
<dbReference type="RefSeq" id="WP_058740082.1">
    <property type="nucleotide sequence ID" value="NZ_CP011266.1"/>
</dbReference>
<dbReference type="KEGG" id="mmil:sm9_2112"/>
<reference evidence="2 3" key="1">
    <citation type="submission" date="2015-04" db="EMBL/GenBank/DDBJ databases">
        <title>The complete genome sequence of the rumen methanogen Methanobrevibacter millerae SM9.</title>
        <authorList>
            <person name="Leahy S.C."/>
            <person name="Kelly W.J."/>
            <person name="Pacheco D.M."/>
            <person name="Li D."/>
            <person name="Altermann E."/>
            <person name="Attwood G.T."/>
        </authorList>
    </citation>
    <scope>NUCLEOTIDE SEQUENCE [LARGE SCALE GENOMIC DNA]</scope>
    <source>
        <strain evidence="2 3">SM9</strain>
    </source>
</reference>
<dbReference type="AlphaFoldDB" id="A0A0U3CN22"/>
<dbReference type="Gene3D" id="3.60.15.10">
    <property type="entry name" value="Ribonuclease Z/Hydroxyacylglutathione hydrolase-like"/>
    <property type="match status" value="1"/>
</dbReference>
<dbReference type="PANTHER" id="PTHR42951">
    <property type="entry name" value="METALLO-BETA-LACTAMASE DOMAIN-CONTAINING"/>
    <property type="match status" value="1"/>
</dbReference>
<name>A0A0U3CN22_9EURY</name>
<accession>A0A0U3CN22</accession>
<feature type="domain" description="Metallo-beta-lactamase" evidence="1">
    <location>
        <begin position="15"/>
        <end position="183"/>
    </location>
</feature>
<dbReference type="OrthoDB" id="197151at2157"/>
<dbReference type="SMART" id="SM00849">
    <property type="entry name" value="Lactamase_B"/>
    <property type="match status" value="1"/>
</dbReference>
<dbReference type="GeneID" id="26737065"/>
<dbReference type="CDD" id="cd06262">
    <property type="entry name" value="metallo-hydrolase-like_MBL-fold"/>
    <property type="match status" value="1"/>
</dbReference>
<dbReference type="InterPro" id="IPR036866">
    <property type="entry name" value="RibonucZ/Hydroxyglut_hydro"/>
</dbReference>
<evidence type="ECO:0000313" key="3">
    <source>
        <dbReference type="Proteomes" id="UP000067738"/>
    </source>
</evidence>
<dbReference type="InterPro" id="IPR050855">
    <property type="entry name" value="NDM-1-like"/>
</dbReference>
<keyword evidence="3" id="KW-1185">Reference proteome</keyword>
<organism evidence="2 3">
    <name type="scientific">Methanobrevibacter millerae</name>
    <dbReference type="NCBI Taxonomy" id="230361"/>
    <lineage>
        <taxon>Archaea</taxon>
        <taxon>Methanobacteriati</taxon>
        <taxon>Methanobacteriota</taxon>
        <taxon>Methanomada group</taxon>
        <taxon>Methanobacteria</taxon>
        <taxon>Methanobacteriales</taxon>
        <taxon>Methanobacteriaceae</taxon>
        <taxon>Methanobrevibacter</taxon>
    </lineage>
</organism>
<protein>
    <submittedName>
        <fullName evidence="2">Metallo-beta-lactamase superfamily protein</fullName>
    </submittedName>
</protein>
<evidence type="ECO:0000313" key="2">
    <source>
        <dbReference type="EMBL" id="ALT69868.1"/>
    </source>
</evidence>
<dbReference type="Pfam" id="PF00753">
    <property type="entry name" value="Lactamase_B"/>
    <property type="match status" value="1"/>
</dbReference>
<dbReference type="InterPro" id="IPR001279">
    <property type="entry name" value="Metallo-B-lactamas"/>
</dbReference>
<dbReference type="SUPFAM" id="SSF56281">
    <property type="entry name" value="Metallo-hydrolase/oxidoreductase"/>
    <property type="match status" value="1"/>
</dbReference>
<proteinExistence type="predicted"/>